<evidence type="ECO:0000256" key="1">
    <source>
        <dbReference type="SAM" id="SignalP"/>
    </source>
</evidence>
<dbReference type="PANTHER" id="PTHR15256">
    <property type="entry name" value="INTEGRAL MEMBRANE PROTEIN DGCR2/IDD"/>
    <property type="match status" value="1"/>
</dbReference>
<dbReference type="GO" id="GO:0016020">
    <property type="term" value="C:membrane"/>
    <property type="evidence" value="ECO:0007669"/>
    <property type="project" value="TreeGrafter"/>
</dbReference>
<dbReference type="PANTHER" id="PTHR15256:SF6">
    <property type="entry name" value="INTEGRAL MEMBRANE PROTEIN DGCR2_IDD"/>
    <property type="match status" value="1"/>
</dbReference>
<reference evidence="3" key="1">
    <citation type="submission" date="2025-08" db="UniProtKB">
        <authorList>
            <consortium name="RefSeq"/>
        </authorList>
    </citation>
    <scope>IDENTIFICATION</scope>
    <source>
        <tissue evidence="3">Whole organism</tissue>
    </source>
</reference>
<dbReference type="AlphaFoldDB" id="A0A6J1SPL5"/>
<gene>
    <name evidence="3" type="primary">LOC113209442</name>
</gene>
<dbReference type="RefSeq" id="XP_026282743.1">
    <property type="nucleotide sequence ID" value="XM_026426958.2"/>
</dbReference>
<evidence type="ECO:0000313" key="3">
    <source>
        <dbReference type="RefSeq" id="XP_026282743.1"/>
    </source>
</evidence>
<protein>
    <submittedName>
        <fullName evidence="3">Uncharacterized protein LOC113209442</fullName>
    </submittedName>
</protein>
<dbReference type="KEGG" id="foc:113209442"/>
<name>A0A6J1SPL5_FRAOC</name>
<organism evidence="2 3">
    <name type="scientific">Frankliniella occidentalis</name>
    <name type="common">Western flower thrips</name>
    <name type="synonym">Euthrips occidentalis</name>
    <dbReference type="NCBI Taxonomy" id="133901"/>
    <lineage>
        <taxon>Eukaryota</taxon>
        <taxon>Metazoa</taxon>
        <taxon>Ecdysozoa</taxon>
        <taxon>Arthropoda</taxon>
        <taxon>Hexapoda</taxon>
        <taxon>Insecta</taxon>
        <taxon>Pterygota</taxon>
        <taxon>Neoptera</taxon>
        <taxon>Paraneoptera</taxon>
        <taxon>Thysanoptera</taxon>
        <taxon>Terebrantia</taxon>
        <taxon>Thripoidea</taxon>
        <taxon>Thripidae</taxon>
        <taxon>Frankliniella</taxon>
    </lineage>
</organism>
<dbReference type="GeneID" id="113209442"/>
<sequence>MSILKIALLLPNIVLFVLICLAAGNPLGILYEEPENFEANCTDFQGQTFQHGLRYVPGPSVCSLCVCYHSEPKWCQSIYCDPPNRCRNISQGERCCEYTCLDPPGTKYNESGKRRRFSAGGSREAPLPALTAGLTVLTALSTSALARPWSLSTHPTSPATPLS</sequence>
<dbReference type="Proteomes" id="UP000504606">
    <property type="component" value="Unplaced"/>
</dbReference>
<dbReference type="InterPro" id="IPR042378">
    <property type="entry name" value="IDD"/>
</dbReference>
<feature type="chain" id="PRO_5027065504" evidence="1">
    <location>
        <begin position="25"/>
        <end position="163"/>
    </location>
</feature>
<feature type="signal peptide" evidence="1">
    <location>
        <begin position="1"/>
        <end position="24"/>
    </location>
</feature>
<accession>A0A6J1SPL5</accession>
<keyword evidence="2" id="KW-1185">Reference proteome</keyword>
<proteinExistence type="predicted"/>
<evidence type="ECO:0000313" key="2">
    <source>
        <dbReference type="Proteomes" id="UP000504606"/>
    </source>
</evidence>
<dbReference type="OrthoDB" id="6602431at2759"/>
<keyword evidence="1" id="KW-0732">Signal</keyword>